<dbReference type="PANTHER" id="PTHR19836">
    <property type="entry name" value="30S RIBOSOMAL PROTEIN S14"/>
    <property type="match status" value="1"/>
</dbReference>
<dbReference type="Pfam" id="PF00253">
    <property type="entry name" value="Ribosomal_S14"/>
    <property type="match status" value="1"/>
</dbReference>
<sequence length="99" mass="11520">MSNSIQRDKKIREIVARYELKRLECKSIIKNLSISPIIRQKLSVKLNKLPRNSSRTRIRNRCILTGRGRGVYRFCKLSRIHLRELGGKGVLTGIKKSSW</sequence>
<organism evidence="8">
    <name type="scientific">Lobosphaera incisa</name>
    <dbReference type="NCBI Taxonomy" id="312850"/>
    <lineage>
        <taxon>Eukaryota</taxon>
        <taxon>Viridiplantae</taxon>
        <taxon>Chlorophyta</taxon>
        <taxon>core chlorophytes</taxon>
        <taxon>Trebouxiophyceae</taxon>
        <taxon>Trebouxiales</taxon>
        <taxon>Trebouxiaceae</taxon>
        <taxon>Lobosphaera</taxon>
    </lineage>
</organism>
<keyword evidence="4 8" id="KW-0496">Mitochondrion</keyword>
<protein>
    <recommendedName>
        <fullName evidence="6">Small ribosomal subunit protein uS14m</fullName>
    </recommendedName>
    <alternativeName>
        <fullName evidence="7">Ribosomal protein S14, mitochondrial</fullName>
    </alternativeName>
</protein>
<dbReference type="SUPFAM" id="SSF57716">
    <property type="entry name" value="Glucocorticoid receptor-like (DNA-binding domain)"/>
    <property type="match status" value="1"/>
</dbReference>
<evidence type="ECO:0000313" key="8">
    <source>
        <dbReference type="EMBL" id="AKF78652.1"/>
    </source>
</evidence>
<dbReference type="EMBL" id="KP902678">
    <property type="protein sequence ID" value="AKF78652.1"/>
    <property type="molecule type" value="Genomic_DNA"/>
</dbReference>
<dbReference type="GO" id="GO:0003735">
    <property type="term" value="F:structural constituent of ribosome"/>
    <property type="evidence" value="ECO:0007669"/>
    <property type="project" value="InterPro"/>
</dbReference>
<comment type="similarity">
    <text evidence="2">Belongs to the universal ribosomal protein uS14 family.</text>
</comment>
<comment type="subcellular location">
    <subcellularLocation>
        <location evidence="1">Mitochondrion</location>
    </subcellularLocation>
</comment>
<keyword evidence="5" id="KW-0687">Ribonucleoprotein</keyword>
<evidence type="ECO:0000256" key="1">
    <source>
        <dbReference type="ARBA" id="ARBA00004173"/>
    </source>
</evidence>
<dbReference type="GeneID" id="24284957"/>
<gene>
    <name evidence="8" type="primary">rps14</name>
    <name evidence="8" type="ORF">LOBIN_mt022</name>
</gene>
<dbReference type="GO" id="GO:0006412">
    <property type="term" value="P:translation"/>
    <property type="evidence" value="ECO:0007669"/>
    <property type="project" value="InterPro"/>
</dbReference>
<dbReference type="FunFam" id="1.10.287.1480:FF:000001">
    <property type="entry name" value="30S ribosomal protein S14"/>
    <property type="match status" value="1"/>
</dbReference>
<evidence type="ECO:0000256" key="6">
    <source>
        <dbReference type="ARBA" id="ARBA00040774"/>
    </source>
</evidence>
<evidence type="ECO:0000256" key="5">
    <source>
        <dbReference type="ARBA" id="ARBA00023274"/>
    </source>
</evidence>
<evidence type="ECO:0000256" key="3">
    <source>
        <dbReference type="ARBA" id="ARBA00022980"/>
    </source>
</evidence>
<name>A0A0F6XQX8_9CHLO</name>
<keyword evidence="3 8" id="KW-0689">Ribosomal protein</keyword>
<dbReference type="Gene3D" id="1.10.287.1480">
    <property type="match status" value="1"/>
</dbReference>
<dbReference type="InterPro" id="IPR001209">
    <property type="entry name" value="Ribosomal_uS14"/>
</dbReference>
<proteinExistence type="inferred from homology"/>
<geneLocation type="mitochondrion" evidence="8"/>
<evidence type="ECO:0000256" key="7">
    <source>
        <dbReference type="ARBA" id="ARBA00042804"/>
    </source>
</evidence>
<evidence type="ECO:0000256" key="2">
    <source>
        <dbReference type="ARBA" id="ARBA00009083"/>
    </source>
</evidence>
<reference evidence="8" key="1">
    <citation type="journal article" date="2015" name="BMC Genomics">
        <title>The complete mitochondrial genome sequence of the green microalga Lobosphaera (Parietochloris) incisa reveals a new type of palindromic repetitive repeat.</title>
        <authorList>
            <person name="Tourasse N.J."/>
            <person name="Shtaida N."/>
            <person name="Khozin-Goldberg I."/>
            <person name="Boussiba S."/>
            <person name="Vallon O."/>
        </authorList>
    </citation>
    <scope>NUCLEOTIDE SEQUENCE</scope>
    <source>
        <strain evidence="8">SAG 2468</strain>
    </source>
</reference>
<dbReference type="AlphaFoldDB" id="A0A0F6XQX8"/>
<dbReference type="GO" id="GO:0005739">
    <property type="term" value="C:mitochondrion"/>
    <property type="evidence" value="ECO:0007669"/>
    <property type="project" value="UniProtKB-SubCell"/>
</dbReference>
<evidence type="ECO:0000256" key="4">
    <source>
        <dbReference type="ARBA" id="ARBA00023128"/>
    </source>
</evidence>
<dbReference type="NCBIfam" id="NF006477">
    <property type="entry name" value="PRK08881.1"/>
    <property type="match status" value="1"/>
</dbReference>
<accession>A0A0F6XQX8</accession>
<dbReference type="GO" id="GO:0015935">
    <property type="term" value="C:small ribosomal subunit"/>
    <property type="evidence" value="ECO:0007669"/>
    <property type="project" value="TreeGrafter"/>
</dbReference>
<dbReference type="RefSeq" id="YP_009138094.1">
    <property type="nucleotide sequence ID" value="NC_027060.1"/>
</dbReference>
<dbReference type="PANTHER" id="PTHR19836:SF30">
    <property type="entry name" value="RIBOSOMAL PROTEIN S14"/>
    <property type="match status" value="1"/>
</dbReference>